<name>A0A8K1LLU2_9PASS</name>
<comment type="caution">
    <text evidence="1">The sequence shown here is derived from an EMBL/GenBank/DDBJ whole genome shotgun (WGS) entry which is preliminary data.</text>
</comment>
<dbReference type="AlphaFoldDB" id="A0A8K1LLU2"/>
<accession>A0A8K1LLU2</accession>
<protein>
    <submittedName>
        <fullName evidence="1">Uncharacterized protein</fullName>
    </submittedName>
</protein>
<reference evidence="1" key="1">
    <citation type="submission" date="2019-04" db="EMBL/GenBank/DDBJ databases">
        <title>Genome assembly of Zosterops borbonicus 15179.</title>
        <authorList>
            <person name="Leroy T."/>
            <person name="Anselmetti Y."/>
            <person name="Tilak M.-K."/>
            <person name="Nabholz B."/>
        </authorList>
    </citation>
    <scope>NUCLEOTIDE SEQUENCE</scope>
    <source>
        <strain evidence="1">HGM_15179</strain>
        <tissue evidence="1">Muscle</tissue>
    </source>
</reference>
<sequence>MPVLWLVPVKGKSSLQNPGCDGNVSYYYEGMRAEEHFCALLGIQIEIWLSVCHAVTGTGDYRVYLALLMPVLWLVPVKGKSSLQNPGCDGNVSYYYEGSQNLVPVQVQIAVVMPEDSDPWDIDHNKKKKEADMAVLPEKHGFNPGN</sequence>
<evidence type="ECO:0000313" key="1">
    <source>
        <dbReference type="EMBL" id="TRZ18557.1"/>
    </source>
</evidence>
<organism evidence="1 2">
    <name type="scientific">Zosterops borbonicus</name>
    <dbReference type="NCBI Taxonomy" id="364589"/>
    <lineage>
        <taxon>Eukaryota</taxon>
        <taxon>Metazoa</taxon>
        <taxon>Chordata</taxon>
        <taxon>Craniata</taxon>
        <taxon>Vertebrata</taxon>
        <taxon>Euteleostomi</taxon>
        <taxon>Archelosauria</taxon>
        <taxon>Archosauria</taxon>
        <taxon>Dinosauria</taxon>
        <taxon>Saurischia</taxon>
        <taxon>Theropoda</taxon>
        <taxon>Coelurosauria</taxon>
        <taxon>Aves</taxon>
        <taxon>Neognathae</taxon>
        <taxon>Neoaves</taxon>
        <taxon>Telluraves</taxon>
        <taxon>Australaves</taxon>
        <taxon>Passeriformes</taxon>
        <taxon>Sylvioidea</taxon>
        <taxon>Zosteropidae</taxon>
        <taxon>Zosterops</taxon>
    </lineage>
</organism>
<evidence type="ECO:0000313" key="2">
    <source>
        <dbReference type="Proteomes" id="UP000796761"/>
    </source>
</evidence>
<dbReference type="EMBL" id="SWJQ01000219">
    <property type="protein sequence ID" value="TRZ18557.1"/>
    <property type="molecule type" value="Genomic_DNA"/>
</dbReference>
<gene>
    <name evidence="1" type="ORF">HGM15179_008561</name>
</gene>
<dbReference type="Proteomes" id="UP000796761">
    <property type="component" value="Unassembled WGS sequence"/>
</dbReference>
<keyword evidence="2" id="KW-1185">Reference proteome</keyword>
<proteinExistence type="predicted"/>